<name>A0A2W4QTW9_9GAMM</name>
<dbReference type="Gene3D" id="1.10.40.70">
    <property type="match status" value="1"/>
</dbReference>
<dbReference type="PANTHER" id="PTHR32309:SF31">
    <property type="entry name" value="CAPSULAR EXOPOLYSACCHARIDE FAMILY"/>
    <property type="match status" value="1"/>
</dbReference>
<gene>
    <name evidence="3" type="primary">epsG</name>
    <name evidence="3" type="ORF">DM484_18520</name>
</gene>
<dbReference type="SUPFAM" id="SSF160246">
    <property type="entry name" value="EspE N-terminal domain-like"/>
    <property type="match status" value="1"/>
</dbReference>
<dbReference type="InterPro" id="IPR050445">
    <property type="entry name" value="Bact_polysacc_biosynth/exp"/>
</dbReference>
<protein>
    <submittedName>
        <fullName evidence="3">Chain length determinant protein tyrosine kinase EpsG</fullName>
    </submittedName>
</protein>
<dbReference type="AlphaFoldDB" id="A0A2W4QTW9"/>
<proteinExistence type="predicted"/>
<evidence type="ECO:0000313" key="4">
    <source>
        <dbReference type="Proteomes" id="UP000249396"/>
    </source>
</evidence>
<dbReference type="InterPro" id="IPR017746">
    <property type="entry name" value="Cellulose_synthase_operon_BcsQ"/>
</dbReference>
<comment type="caution">
    <text evidence="3">The sequence shown here is derived from an EMBL/GenBank/DDBJ whole genome shotgun (WGS) entry which is preliminary data.</text>
</comment>
<keyword evidence="3" id="KW-0418">Kinase</keyword>
<sequence length="282" mass="30617">MNEPKTNKKIGSLLMDAGKLKLSDIELVLHSQNELGLKFGEAAVKLGMVAEADILAIIAQQFDYPFLKRGEGGFSDGLVAAYQPFTPQVEAIRSLRSQLLLRWFNKGQHKQLAVVGVASGEACSLLTANLAIVFSQLGQSTVVVDANLRNPRQHLMFGLGKRKGLSDCLIGSTGIMDAICKFPEFVDLSVLPAGTLPPNPQELLGRTAFRTLMDNLTNSYDITLWDTPDGLLYADTLNIVAEIGAALLVVHKHHTRMSEARALQNQIASAKAQIVGVVLHEF</sequence>
<evidence type="ECO:0000256" key="1">
    <source>
        <dbReference type="ARBA" id="ARBA00022741"/>
    </source>
</evidence>
<dbReference type="NCBIfam" id="TIGR03029">
    <property type="entry name" value="EpsG"/>
    <property type="match status" value="1"/>
</dbReference>
<dbReference type="Pfam" id="PF06564">
    <property type="entry name" value="CBP_BcsQ"/>
    <property type="match status" value="1"/>
</dbReference>
<dbReference type="CDD" id="cd05387">
    <property type="entry name" value="BY-kinase"/>
    <property type="match status" value="1"/>
</dbReference>
<keyword evidence="2" id="KW-0067">ATP-binding</keyword>
<dbReference type="InterPro" id="IPR005702">
    <property type="entry name" value="Wzc-like_C"/>
</dbReference>
<dbReference type="InterPro" id="IPR017479">
    <property type="entry name" value="Tyr_kinase_chain_length_EpsG"/>
</dbReference>
<accession>A0A2W4QTW9</accession>
<dbReference type="InterPro" id="IPR037257">
    <property type="entry name" value="T2SS_E_N_sf"/>
</dbReference>
<evidence type="ECO:0000313" key="3">
    <source>
        <dbReference type="EMBL" id="PZN75505.1"/>
    </source>
</evidence>
<dbReference type="GO" id="GO:0005524">
    <property type="term" value="F:ATP binding"/>
    <property type="evidence" value="ECO:0007669"/>
    <property type="project" value="UniProtKB-KW"/>
</dbReference>
<keyword evidence="1" id="KW-0547">Nucleotide-binding</keyword>
<dbReference type="GO" id="GO:0016301">
    <property type="term" value="F:kinase activity"/>
    <property type="evidence" value="ECO:0007669"/>
    <property type="project" value="UniProtKB-KW"/>
</dbReference>
<organism evidence="3 4">
    <name type="scientific">Candidatus Methylumidiphilus alinenensis</name>
    <dbReference type="NCBI Taxonomy" id="2202197"/>
    <lineage>
        <taxon>Bacteria</taxon>
        <taxon>Pseudomonadati</taxon>
        <taxon>Pseudomonadota</taxon>
        <taxon>Gammaproteobacteria</taxon>
        <taxon>Methylococcales</taxon>
        <taxon>Candidatus Methylumidiphilus</taxon>
    </lineage>
</organism>
<dbReference type="Gene3D" id="3.40.50.300">
    <property type="entry name" value="P-loop containing nucleotide triphosphate hydrolases"/>
    <property type="match status" value="1"/>
</dbReference>
<dbReference type="SUPFAM" id="SSF52540">
    <property type="entry name" value="P-loop containing nucleoside triphosphate hydrolases"/>
    <property type="match status" value="1"/>
</dbReference>
<dbReference type="InterPro" id="IPR027417">
    <property type="entry name" value="P-loop_NTPase"/>
</dbReference>
<dbReference type="EMBL" id="QJPH01000383">
    <property type="protein sequence ID" value="PZN75505.1"/>
    <property type="molecule type" value="Genomic_DNA"/>
</dbReference>
<dbReference type="NCBIfam" id="TIGR01007">
    <property type="entry name" value="eps_fam"/>
    <property type="match status" value="1"/>
</dbReference>
<evidence type="ECO:0000256" key="2">
    <source>
        <dbReference type="ARBA" id="ARBA00022840"/>
    </source>
</evidence>
<dbReference type="PANTHER" id="PTHR32309">
    <property type="entry name" value="TYROSINE-PROTEIN KINASE"/>
    <property type="match status" value="1"/>
</dbReference>
<keyword evidence="3" id="KW-0808">Transferase</keyword>
<reference evidence="3 4" key="1">
    <citation type="journal article" date="2018" name="Aquat. Microb. Ecol.">
        <title>Gammaproteobacterial methanotrophs dominate.</title>
        <authorList>
            <person name="Rissanen A.J."/>
            <person name="Saarenheimo J."/>
            <person name="Tiirola M."/>
            <person name="Peura S."/>
            <person name="Aalto S.L."/>
            <person name="Karvinen A."/>
            <person name="Nykanen H."/>
        </authorList>
    </citation>
    <scope>NUCLEOTIDE SEQUENCE [LARGE SCALE GENOMIC DNA]</scope>
    <source>
        <strain evidence="3">AMbin10</strain>
    </source>
</reference>
<dbReference type="Proteomes" id="UP000249396">
    <property type="component" value="Unassembled WGS sequence"/>
</dbReference>